<dbReference type="AlphaFoldDB" id="A0A026WUH4"/>
<proteinExistence type="predicted"/>
<name>A0A026WUH4_OOCBI</name>
<dbReference type="EMBL" id="KK107100">
    <property type="protein sequence ID" value="EZA59662.1"/>
    <property type="molecule type" value="Genomic_DNA"/>
</dbReference>
<evidence type="ECO:0000313" key="2">
    <source>
        <dbReference type="Proteomes" id="UP000053097"/>
    </source>
</evidence>
<evidence type="ECO:0000313" key="1">
    <source>
        <dbReference type="EMBL" id="EZA59662.1"/>
    </source>
</evidence>
<gene>
    <name evidence="1" type="ORF">X777_16733</name>
</gene>
<protein>
    <submittedName>
        <fullName evidence="1">Uncharacterized protein</fullName>
    </submittedName>
</protein>
<sequence>MYICEEDSGDVGDCRLISENEGCVLLGVRSFEDAPQVSLAPRQDDRCTRRDRERARILRRRRINGRSASVPRLNVSGIFWISDERL</sequence>
<reference evidence="1 2" key="1">
    <citation type="journal article" date="2014" name="Curr. Biol.">
        <title>The genome of the clonal raider ant Cerapachys biroi.</title>
        <authorList>
            <person name="Oxley P.R."/>
            <person name="Ji L."/>
            <person name="Fetter-Pruneda I."/>
            <person name="McKenzie S.K."/>
            <person name="Li C."/>
            <person name="Hu H."/>
            <person name="Zhang G."/>
            <person name="Kronauer D.J."/>
        </authorList>
    </citation>
    <scope>NUCLEOTIDE SEQUENCE [LARGE SCALE GENOMIC DNA]</scope>
</reference>
<keyword evidence="2" id="KW-1185">Reference proteome</keyword>
<organism evidence="1 2">
    <name type="scientific">Ooceraea biroi</name>
    <name type="common">Clonal raider ant</name>
    <name type="synonym">Cerapachys biroi</name>
    <dbReference type="NCBI Taxonomy" id="2015173"/>
    <lineage>
        <taxon>Eukaryota</taxon>
        <taxon>Metazoa</taxon>
        <taxon>Ecdysozoa</taxon>
        <taxon>Arthropoda</taxon>
        <taxon>Hexapoda</taxon>
        <taxon>Insecta</taxon>
        <taxon>Pterygota</taxon>
        <taxon>Neoptera</taxon>
        <taxon>Endopterygota</taxon>
        <taxon>Hymenoptera</taxon>
        <taxon>Apocrita</taxon>
        <taxon>Aculeata</taxon>
        <taxon>Formicoidea</taxon>
        <taxon>Formicidae</taxon>
        <taxon>Dorylinae</taxon>
        <taxon>Ooceraea</taxon>
    </lineage>
</organism>
<dbReference type="Proteomes" id="UP000053097">
    <property type="component" value="Unassembled WGS sequence"/>
</dbReference>
<accession>A0A026WUH4</accession>